<gene>
    <name evidence="1" type="ORF">BDA99DRAFT_563066</name>
</gene>
<sequence length="151" mass="17089">MPSGPSSGSYSHPSPAKCTLVTNKDFMDNAWRPKLQYVFKVGEAALGARLKEDDDTYLADGTVLWDGNEILLFEASGPFNNKDILKLAYDVVKGSFSCTTMGKSILRKYHHADIYILIVYTCYFYKQVPKMESANDAQRKRERDGIEDMEQ</sequence>
<dbReference type="EMBL" id="JAIXMP010000026">
    <property type="protein sequence ID" value="KAI9253486.1"/>
    <property type="molecule type" value="Genomic_DNA"/>
</dbReference>
<keyword evidence="2" id="KW-1185">Reference proteome</keyword>
<proteinExistence type="predicted"/>
<comment type="caution">
    <text evidence="1">The sequence shown here is derived from an EMBL/GenBank/DDBJ whole genome shotgun (WGS) entry which is preliminary data.</text>
</comment>
<evidence type="ECO:0000313" key="1">
    <source>
        <dbReference type="EMBL" id="KAI9253486.1"/>
    </source>
</evidence>
<reference evidence="1" key="2">
    <citation type="submission" date="2023-02" db="EMBL/GenBank/DDBJ databases">
        <authorList>
            <consortium name="DOE Joint Genome Institute"/>
            <person name="Mondo S.J."/>
            <person name="Chang Y."/>
            <person name="Wang Y."/>
            <person name="Ahrendt S."/>
            <person name="Andreopoulos W."/>
            <person name="Barry K."/>
            <person name="Beard J."/>
            <person name="Benny G.L."/>
            <person name="Blankenship S."/>
            <person name="Bonito G."/>
            <person name="Cuomo C."/>
            <person name="Desiro A."/>
            <person name="Gervers K.A."/>
            <person name="Hundley H."/>
            <person name="Kuo A."/>
            <person name="LaButti K."/>
            <person name="Lang B.F."/>
            <person name="Lipzen A."/>
            <person name="O'Donnell K."/>
            <person name="Pangilinan J."/>
            <person name="Reynolds N."/>
            <person name="Sandor L."/>
            <person name="Smith M.W."/>
            <person name="Tsang A."/>
            <person name="Grigoriev I.V."/>
            <person name="Stajich J.E."/>
            <person name="Spatafora J.W."/>
        </authorList>
    </citation>
    <scope>NUCLEOTIDE SEQUENCE</scope>
    <source>
        <strain evidence="1">RSA 2281</strain>
    </source>
</reference>
<organism evidence="1 2">
    <name type="scientific">Phascolomyces articulosus</name>
    <dbReference type="NCBI Taxonomy" id="60185"/>
    <lineage>
        <taxon>Eukaryota</taxon>
        <taxon>Fungi</taxon>
        <taxon>Fungi incertae sedis</taxon>
        <taxon>Mucoromycota</taxon>
        <taxon>Mucoromycotina</taxon>
        <taxon>Mucoromycetes</taxon>
        <taxon>Mucorales</taxon>
        <taxon>Lichtheimiaceae</taxon>
        <taxon>Phascolomyces</taxon>
    </lineage>
</organism>
<name>A0AAD5JTB5_9FUNG</name>
<dbReference type="Proteomes" id="UP001209540">
    <property type="component" value="Unassembled WGS sequence"/>
</dbReference>
<dbReference type="AlphaFoldDB" id="A0AAD5JTB5"/>
<protein>
    <submittedName>
        <fullName evidence="1">Uncharacterized protein</fullName>
    </submittedName>
</protein>
<reference evidence="1" key="1">
    <citation type="journal article" date="2022" name="IScience">
        <title>Evolution of zygomycete secretomes and the origins of terrestrial fungal ecologies.</title>
        <authorList>
            <person name="Chang Y."/>
            <person name="Wang Y."/>
            <person name="Mondo S."/>
            <person name="Ahrendt S."/>
            <person name="Andreopoulos W."/>
            <person name="Barry K."/>
            <person name="Beard J."/>
            <person name="Benny G.L."/>
            <person name="Blankenship S."/>
            <person name="Bonito G."/>
            <person name="Cuomo C."/>
            <person name="Desiro A."/>
            <person name="Gervers K.A."/>
            <person name="Hundley H."/>
            <person name="Kuo A."/>
            <person name="LaButti K."/>
            <person name="Lang B.F."/>
            <person name="Lipzen A."/>
            <person name="O'Donnell K."/>
            <person name="Pangilinan J."/>
            <person name="Reynolds N."/>
            <person name="Sandor L."/>
            <person name="Smith M.E."/>
            <person name="Tsang A."/>
            <person name="Grigoriev I.V."/>
            <person name="Stajich J.E."/>
            <person name="Spatafora J.W."/>
        </authorList>
    </citation>
    <scope>NUCLEOTIDE SEQUENCE</scope>
    <source>
        <strain evidence="1">RSA 2281</strain>
    </source>
</reference>
<accession>A0AAD5JTB5</accession>
<evidence type="ECO:0000313" key="2">
    <source>
        <dbReference type="Proteomes" id="UP001209540"/>
    </source>
</evidence>